<dbReference type="AlphaFoldDB" id="A0ABD1QIY6"/>
<dbReference type="Proteomes" id="UP001604336">
    <property type="component" value="Unassembled WGS sequence"/>
</dbReference>
<gene>
    <name evidence="1" type="ORF">Adt_36468</name>
</gene>
<name>A0ABD1QIY6_9LAMI</name>
<sequence length="121" mass="13190">MPPRLSAAALSPLPKRRDLMHVDNHLMLQHVDHHLMHALHKEYIFDSRASPTGIPLPCSMLLRWSNASLKGLSHWDSATLQPAPPMEQRLAQGPLPLGFGHLAACSSYGATLGSRASPTTT</sequence>
<evidence type="ECO:0000313" key="2">
    <source>
        <dbReference type="Proteomes" id="UP001604336"/>
    </source>
</evidence>
<proteinExistence type="predicted"/>
<evidence type="ECO:0000313" key="1">
    <source>
        <dbReference type="EMBL" id="KAL2475732.1"/>
    </source>
</evidence>
<accession>A0ABD1QIY6</accession>
<dbReference type="EMBL" id="JBFOLK010000011">
    <property type="protein sequence ID" value="KAL2475732.1"/>
    <property type="molecule type" value="Genomic_DNA"/>
</dbReference>
<keyword evidence="2" id="KW-1185">Reference proteome</keyword>
<comment type="caution">
    <text evidence="1">The sequence shown here is derived from an EMBL/GenBank/DDBJ whole genome shotgun (WGS) entry which is preliminary data.</text>
</comment>
<reference evidence="2" key="1">
    <citation type="submission" date="2024-07" db="EMBL/GenBank/DDBJ databases">
        <title>Two chromosome-level genome assemblies of Korean endemic species Abeliophyllum distichum and Forsythia ovata (Oleaceae).</title>
        <authorList>
            <person name="Jang H."/>
        </authorList>
    </citation>
    <scope>NUCLEOTIDE SEQUENCE [LARGE SCALE GENOMIC DNA]</scope>
</reference>
<protein>
    <submittedName>
        <fullName evidence="1">Uncharacterized protein</fullName>
    </submittedName>
</protein>
<organism evidence="1 2">
    <name type="scientific">Abeliophyllum distichum</name>
    <dbReference type="NCBI Taxonomy" id="126358"/>
    <lineage>
        <taxon>Eukaryota</taxon>
        <taxon>Viridiplantae</taxon>
        <taxon>Streptophyta</taxon>
        <taxon>Embryophyta</taxon>
        <taxon>Tracheophyta</taxon>
        <taxon>Spermatophyta</taxon>
        <taxon>Magnoliopsida</taxon>
        <taxon>eudicotyledons</taxon>
        <taxon>Gunneridae</taxon>
        <taxon>Pentapetalae</taxon>
        <taxon>asterids</taxon>
        <taxon>lamiids</taxon>
        <taxon>Lamiales</taxon>
        <taxon>Oleaceae</taxon>
        <taxon>Forsythieae</taxon>
        <taxon>Abeliophyllum</taxon>
    </lineage>
</organism>